<sequence>MKSVLIFPALLATTFGAAISVAEADDLVADFTSEPFTIDDLTVEPYINAISAAIEGEDPEAFLNETAPDFDIEKDGAAAWAKIQAEMYGDVPKSGATADVEDTLLKWSGFHLTKDEKHAPPKGNNIWWPSRPGGPNDFHHGITADGLCLYLWGAAWKVHELRRPVQQFEPENVPWLIQNKGPYIYVLDGLREIEWVFWKVERSLQYASAFTEEEEYKIVRCYYQFSGFERQLTTLPGNPIPVIPRPASATVASPTPTQQSSDGKLAIEDHELQLSRTNTAWNPEETFKMLPYPVHDLSTRQLHRIPLIRRFGFKSLLRLIASKAPASRFQNYANSRITRVLSNLERSVLGASHGLFVRFQNPRAKSFIQFDVGGNQGLISAFAQATRAYRDNPESALP</sequence>
<organism evidence="1 2">
    <name type="scientific">Colletotrichum truncatum</name>
    <name type="common">Anthracnose fungus</name>
    <name type="synonym">Colletotrichum capsici</name>
    <dbReference type="NCBI Taxonomy" id="5467"/>
    <lineage>
        <taxon>Eukaryota</taxon>
        <taxon>Fungi</taxon>
        <taxon>Dikarya</taxon>
        <taxon>Ascomycota</taxon>
        <taxon>Pezizomycotina</taxon>
        <taxon>Sordariomycetes</taxon>
        <taxon>Hypocreomycetidae</taxon>
        <taxon>Glomerellales</taxon>
        <taxon>Glomerellaceae</taxon>
        <taxon>Colletotrichum</taxon>
        <taxon>Colletotrichum truncatum species complex</taxon>
    </lineage>
</organism>
<keyword evidence="2" id="KW-1185">Reference proteome</keyword>
<evidence type="ECO:0000313" key="2">
    <source>
        <dbReference type="Proteomes" id="UP000805649"/>
    </source>
</evidence>
<protein>
    <submittedName>
        <fullName evidence="1">Uncharacterized protein</fullName>
    </submittedName>
</protein>
<dbReference type="Proteomes" id="UP000805649">
    <property type="component" value="Unassembled WGS sequence"/>
</dbReference>
<evidence type="ECO:0000313" key="1">
    <source>
        <dbReference type="EMBL" id="KAL0934836.1"/>
    </source>
</evidence>
<name>A0ACC3YTQ0_COLTU</name>
<gene>
    <name evidence="1" type="ORF">CTRU02_209427</name>
</gene>
<dbReference type="EMBL" id="VUJX02000006">
    <property type="protein sequence ID" value="KAL0934836.1"/>
    <property type="molecule type" value="Genomic_DNA"/>
</dbReference>
<proteinExistence type="predicted"/>
<reference evidence="1 2" key="1">
    <citation type="journal article" date="2020" name="Phytopathology">
        <title>Genome Sequence Resources of Colletotrichum truncatum, C. plurivorum, C. musicola, and C. sojae: Four Species Pathogenic to Soybean (Glycine max).</title>
        <authorList>
            <person name="Rogerio F."/>
            <person name="Boufleur T.R."/>
            <person name="Ciampi-Guillardi M."/>
            <person name="Sukno S.A."/>
            <person name="Thon M.R."/>
            <person name="Massola Junior N.S."/>
            <person name="Baroncelli R."/>
        </authorList>
    </citation>
    <scope>NUCLEOTIDE SEQUENCE [LARGE SCALE GENOMIC DNA]</scope>
    <source>
        <strain evidence="1 2">CMES1059</strain>
    </source>
</reference>
<accession>A0ACC3YTQ0</accession>
<comment type="caution">
    <text evidence="1">The sequence shown here is derived from an EMBL/GenBank/DDBJ whole genome shotgun (WGS) entry which is preliminary data.</text>
</comment>